<proteinExistence type="predicted"/>
<gene>
    <name evidence="1" type="ORF">RRG08_033843</name>
</gene>
<protein>
    <submittedName>
        <fullName evidence="1">Uncharacterized protein</fullName>
    </submittedName>
</protein>
<dbReference type="Proteomes" id="UP001283361">
    <property type="component" value="Unassembled WGS sequence"/>
</dbReference>
<reference evidence="1" key="1">
    <citation type="journal article" date="2023" name="G3 (Bethesda)">
        <title>A reference genome for the long-term kleptoplast-retaining sea slug Elysia crispata morphotype clarki.</title>
        <authorList>
            <person name="Eastman K.E."/>
            <person name="Pendleton A.L."/>
            <person name="Shaikh M.A."/>
            <person name="Suttiyut T."/>
            <person name="Ogas R."/>
            <person name="Tomko P."/>
            <person name="Gavelis G."/>
            <person name="Widhalm J.R."/>
            <person name="Wisecaver J.H."/>
        </authorList>
    </citation>
    <scope>NUCLEOTIDE SEQUENCE</scope>
    <source>
        <strain evidence="1">ECLA1</strain>
    </source>
</reference>
<dbReference type="AlphaFoldDB" id="A0AAE1B9Y8"/>
<name>A0AAE1B9Y8_9GAST</name>
<comment type="caution">
    <text evidence="1">The sequence shown here is derived from an EMBL/GenBank/DDBJ whole genome shotgun (WGS) entry which is preliminary data.</text>
</comment>
<accession>A0AAE1B9Y8</accession>
<evidence type="ECO:0000313" key="1">
    <source>
        <dbReference type="EMBL" id="KAK3801656.1"/>
    </source>
</evidence>
<organism evidence="1 2">
    <name type="scientific">Elysia crispata</name>
    <name type="common">lettuce slug</name>
    <dbReference type="NCBI Taxonomy" id="231223"/>
    <lineage>
        <taxon>Eukaryota</taxon>
        <taxon>Metazoa</taxon>
        <taxon>Spiralia</taxon>
        <taxon>Lophotrochozoa</taxon>
        <taxon>Mollusca</taxon>
        <taxon>Gastropoda</taxon>
        <taxon>Heterobranchia</taxon>
        <taxon>Euthyneura</taxon>
        <taxon>Panpulmonata</taxon>
        <taxon>Sacoglossa</taxon>
        <taxon>Placobranchoidea</taxon>
        <taxon>Plakobranchidae</taxon>
        <taxon>Elysia</taxon>
    </lineage>
</organism>
<keyword evidence="2" id="KW-1185">Reference proteome</keyword>
<dbReference type="EMBL" id="JAWDGP010000286">
    <property type="protein sequence ID" value="KAK3801656.1"/>
    <property type="molecule type" value="Genomic_DNA"/>
</dbReference>
<sequence>MCRSREKTTTTPHALKYCRLTQVVETVPISVSHQVRNQNIPLWRLSFSSALIEKAQQVASNVMPHLTLR</sequence>
<evidence type="ECO:0000313" key="2">
    <source>
        <dbReference type="Proteomes" id="UP001283361"/>
    </source>
</evidence>